<keyword evidence="1" id="KW-0472">Membrane</keyword>
<dbReference type="EMBL" id="AFNU02000002">
    <property type="protein sequence ID" value="ERJ13298.1"/>
    <property type="molecule type" value="Genomic_DNA"/>
</dbReference>
<keyword evidence="3" id="KW-1185">Reference proteome</keyword>
<feature type="transmembrane region" description="Helical" evidence="1">
    <location>
        <begin position="35"/>
        <end position="55"/>
    </location>
</feature>
<feature type="transmembrane region" description="Helical" evidence="1">
    <location>
        <begin position="5"/>
        <end position="23"/>
    </location>
</feature>
<feature type="transmembrane region" description="Helical" evidence="1">
    <location>
        <begin position="67"/>
        <end position="87"/>
    </location>
</feature>
<reference evidence="2 3" key="2">
    <citation type="journal article" date="2013" name="PLoS ONE">
        <title>INDIGO - INtegrated Data Warehouse of MIcrobial GenOmes with Examples from the Red Sea Extremophiles.</title>
        <authorList>
            <person name="Alam I."/>
            <person name="Antunes A."/>
            <person name="Kamau A.A."/>
            <person name="Ba Alawi W."/>
            <person name="Kalkatawi M."/>
            <person name="Stingl U."/>
            <person name="Bajic V.B."/>
        </authorList>
    </citation>
    <scope>NUCLEOTIDE SEQUENCE [LARGE SCALE GENOMIC DNA]</scope>
    <source>
        <strain evidence="2 3">SSD-17B</strain>
    </source>
</reference>
<dbReference type="Proteomes" id="UP000005707">
    <property type="component" value="Unassembled WGS sequence"/>
</dbReference>
<keyword evidence="1" id="KW-0812">Transmembrane</keyword>
<keyword evidence="1" id="KW-1133">Transmembrane helix</keyword>
<evidence type="ECO:0000256" key="1">
    <source>
        <dbReference type="SAM" id="Phobius"/>
    </source>
</evidence>
<organism evidence="2 3">
    <name type="scientific">Haloplasma contractile SSD-17B</name>
    <dbReference type="NCBI Taxonomy" id="1033810"/>
    <lineage>
        <taxon>Bacteria</taxon>
        <taxon>Bacillati</taxon>
        <taxon>Mycoplasmatota</taxon>
        <taxon>Mollicutes</taxon>
        <taxon>Haloplasmatales</taxon>
        <taxon>Haloplasmataceae</taxon>
        <taxon>Haloplasma</taxon>
    </lineage>
</organism>
<dbReference type="InParanoid" id="F7PWE6"/>
<sequence length="96" mass="11058">MKRILFAIFSYIGAILLIIAFLIKKNILEFENEFQHTNLLVGISFVCYGIYSVFINEVHQLVISKKYKLICTITGIILVIYGLALVYDSLCKMYNL</sequence>
<comment type="caution">
    <text evidence="2">The sequence shown here is derived from an EMBL/GenBank/DDBJ whole genome shotgun (WGS) entry which is preliminary data.</text>
</comment>
<reference evidence="2 3" key="1">
    <citation type="journal article" date="2011" name="J. Bacteriol.">
        <title>Genome sequence of Haloplasma contractile, an unusual contractile bacterium from a deep-sea anoxic brine lake.</title>
        <authorList>
            <person name="Antunes A."/>
            <person name="Alam I."/>
            <person name="El Dorry H."/>
            <person name="Siam R."/>
            <person name="Robertson A."/>
            <person name="Bajic V.B."/>
            <person name="Stingl U."/>
        </authorList>
    </citation>
    <scope>NUCLEOTIDE SEQUENCE [LARGE SCALE GENOMIC DNA]</scope>
    <source>
        <strain evidence="2 3">SSD-17B</strain>
    </source>
</reference>
<protein>
    <submittedName>
        <fullName evidence="2">Uncharacterized protein</fullName>
    </submittedName>
</protein>
<proteinExistence type="predicted"/>
<evidence type="ECO:0000313" key="2">
    <source>
        <dbReference type="EMBL" id="ERJ13298.1"/>
    </source>
</evidence>
<evidence type="ECO:0000313" key="3">
    <source>
        <dbReference type="Proteomes" id="UP000005707"/>
    </source>
</evidence>
<accession>F7PWE6</accession>
<gene>
    <name evidence="2" type="ORF">HLPCO_000927</name>
</gene>
<name>F7PWE6_9MOLU</name>
<dbReference type="AlphaFoldDB" id="F7PWE6"/>